<dbReference type="Proteomes" id="UP000015105">
    <property type="component" value="Chromosome 3D"/>
</dbReference>
<evidence type="ECO:0000313" key="2">
    <source>
        <dbReference type="EnsemblPlants" id="AET3Gv20945100.12"/>
    </source>
</evidence>
<reference evidence="2" key="3">
    <citation type="journal article" date="2017" name="Nature">
        <title>Genome sequence of the progenitor of the wheat D genome Aegilops tauschii.</title>
        <authorList>
            <person name="Luo M.C."/>
            <person name="Gu Y.Q."/>
            <person name="Puiu D."/>
            <person name="Wang H."/>
            <person name="Twardziok S.O."/>
            <person name="Deal K.R."/>
            <person name="Huo N."/>
            <person name="Zhu T."/>
            <person name="Wang L."/>
            <person name="Wang Y."/>
            <person name="McGuire P.E."/>
            <person name="Liu S."/>
            <person name="Long H."/>
            <person name="Ramasamy R.K."/>
            <person name="Rodriguez J.C."/>
            <person name="Van S.L."/>
            <person name="Yuan L."/>
            <person name="Wang Z."/>
            <person name="Xia Z."/>
            <person name="Xiao L."/>
            <person name="Anderson O.D."/>
            <person name="Ouyang S."/>
            <person name="Liang Y."/>
            <person name="Zimin A.V."/>
            <person name="Pertea G."/>
            <person name="Qi P."/>
            <person name="Bennetzen J.L."/>
            <person name="Dai X."/>
            <person name="Dawson M.W."/>
            <person name="Muller H.G."/>
            <person name="Kugler K."/>
            <person name="Rivarola-Duarte L."/>
            <person name="Spannagl M."/>
            <person name="Mayer K.F.X."/>
            <person name="Lu F.H."/>
            <person name="Bevan M.W."/>
            <person name="Leroy P."/>
            <person name="Li P."/>
            <person name="You F.M."/>
            <person name="Sun Q."/>
            <person name="Liu Z."/>
            <person name="Lyons E."/>
            <person name="Wicker T."/>
            <person name="Salzberg S.L."/>
            <person name="Devos K.M."/>
            <person name="Dvorak J."/>
        </authorList>
    </citation>
    <scope>NUCLEOTIDE SEQUENCE [LARGE SCALE GENOMIC DNA]</scope>
    <source>
        <strain evidence="2">cv. AL8/78</strain>
    </source>
</reference>
<evidence type="ECO:0000256" key="1">
    <source>
        <dbReference type="SAM" id="MobiDB-lite"/>
    </source>
</evidence>
<dbReference type="EnsemblPlants" id="AET3Gv20945100.12">
    <property type="protein sequence ID" value="AET3Gv20945100.12"/>
    <property type="gene ID" value="AET3Gv20945100"/>
</dbReference>
<keyword evidence="3" id="KW-1185">Reference proteome</keyword>
<reference evidence="2" key="5">
    <citation type="journal article" date="2021" name="G3 (Bethesda)">
        <title>Aegilops tauschii genome assembly Aet v5.0 features greater sequence contiguity and improved annotation.</title>
        <authorList>
            <person name="Wang L."/>
            <person name="Zhu T."/>
            <person name="Rodriguez J.C."/>
            <person name="Deal K.R."/>
            <person name="Dubcovsky J."/>
            <person name="McGuire P.E."/>
            <person name="Lux T."/>
            <person name="Spannagl M."/>
            <person name="Mayer K.F.X."/>
            <person name="Baldrich P."/>
            <person name="Meyers B.C."/>
            <person name="Huo N."/>
            <person name="Gu Y.Q."/>
            <person name="Zhou H."/>
            <person name="Devos K.M."/>
            <person name="Bennetzen J.L."/>
            <person name="Unver T."/>
            <person name="Budak H."/>
            <person name="Gulick P.J."/>
            <person name="Galiba G."/>
            <person name="Kalapos B."/>
            <person name="Nelson D.R."/>
            <person name="Li P."/>
            <person name="You F.M."/>
            <person name="Luo M.C."/>
            <person name="Dvorak J."/>
        </authorList>
    </citation>
    <scope>NUCLEOTIDE SEQUENCE [LARGE SCALE GENOMIC DNA]</scope>
    <source>
        <strain evidence="2">cv. AL8/78</strain>
    </source>
</reference>
<proteinExistence type="predicted"/>
<reference evidence="2" key="4">
    <citation type="submission" date="2019-03" db="UniProtKB">
        <authorList>
            <consortium name="EnsemblPlants"/>
        </authorList>
    </citation>
    <scope>IDENTIFICATION</scope>
</reference>
<evidence type="ECO:0000313" key="3">
    <source>
        <dbReference type="Proteomes" id="UP000015105"/>
    </source>
</evidence>
<name>A0A453GB89_AEGTS</name>
<dbReference type="AlphaFoldDB" id="A0A453GB89"/>
<accession>A0A453GB89</accession>
<feature type="region of interest" description="Disordered" evidence="1">
    <location>
        <begin position="1"/>
        <end position="25"/>
    </location>
</feature>
<dbReference type="Gramene" id="AET3Gv20945100.12">
    <property type="protein sequence ID" value="AET3Gv20945100.12"/>
    <property type="gene ID" value="AET3Gv20945100"/>
</dbReference>
<organism evidence="2 3">
    <name type="scientific">Aegilops tauschii subsp. strangulata</name>
    <name type="common">Goatgrass</name>
    <dbReference type="NCBI Taxonomy" id="200361"/>
    <lineage>
        <taxon>Eukaryota</taxon>
        <taxon>Viridiplantae</taxon>
        <taxon>Streptophyta</taxon>
        <taxon>Embryophyta</taxon>
        <taxon>Tracheophyta</taxon>
        <taxon>Spermatophyta</taxon>
        <taxon>Magnoliopsida</taxon>
        <taxon>Liliopsida</taxon>
        <taxon>Poales</taxon>
        <taxon>Poaceae</taxon>
        <taxon>BOP clade</taxon>
        <taxon>Pooideae</taxon>
        <taxon>Triticodae</taxon>
        <taxon>Triticeae</taxon>
        <taxon>Triticinae</taxon>
        <taxon>Aegilops</taxon>
    </lineage>
</organism>
<sequence length="51" mass="5239">SFSAFLPLSPSRRAAAPAGLGSAPPRGMMDFDGGIGDQRCVSVHLLLRPAS</sequence>
<reference evidence="3" key="2">
    <citation type="journal article" date="2017" name="Nat. Plants">
        <title>The Aegilops tauschii genome reveals multiple impacts of transposons.</title>
        <authorList>
            <person name="Zhao G."/>
            <person name="Zou C."/>
            <person name="Li K."/>
            <person name="Wang K."/>
            <person name="Li T."/>
            <person name="Gao L."/>
            <person name="Zhang X."/>
            <person name="Wang H."/>
            <person name="Yang Z."/>
            <person name="Liu X."/>
            <person name="Jiang W."/>
            <person name="Mao L."/>
            <person name="Kong X."/>
            <person name="Jiao Y."/>
            <person name="Jia J."/>
        </authorList>
    </citation>
    <scope>NUCLEOTIDE SEQUENCE [LARGE SCALE GENOMIC DNA]</scope>
    <source>
        <strain evidence="3">cv. AL8/78</strain>
    </source>
</reference>
<protein>
    <submittedName>
        <fullName evidence="2">Uncharacterized protein</fullName>
    </submittedName>
</protein>
<reference evidence="3" key="1">
    <citation type="journal article" date="2014" name="Science">
        <title>Ancient hybridizations among the ancestral genomes of bread wheat.</title>
        <authorList>
            <consortium name="International Wheat Genome Sequencing Consortium,"/>
            <person name="Marcussen T."/>
            <person name="Sandve S.R."/>
            <person name="Heier L."/>
            <person name="Spannagl M."/>
            <person name="Pfeifer M."/>
            <person name="Jakobsen K.S."/>
            <person name="Wulff B.B."/>
            <person name="Steuernagel B."/>
            <person name="Mayer K.F."/>
            <person name="Olsen O.A."/>
        </authorList>
    </citation>
    <scope>NUCLEOTIDE SEQUENCE [LARGE SCALE GENOMIC DNA]</scope>
    <source>
        <strain evidence="3">cv. AL8/78</strain>
    </source>
</reference>